<keyword evidence="2" id="KW-0472">Membrane</keyword>
<dbReference type="Proteomes" id="UP000323067">
    <property type="component" value="Chromosome v"/>
</dbReference>
<keyword evidence="2" id="KW-0812">Transmembrane</keyword>
<proteinExistence type="predicted"/>
<feature type="transmembrane region" description="Helical" evidence="2">
    <location>
        <begin position="65"/>
        <end position="90"/>
    </location>
</feature>
<accession>A0A2H4SQF6</accession>
<sequence>MAIGYSDLEVYHNNVPEAPIEVQEEKIFTHITSRKEDSSHLSHPKVPSRPAVFTLCGVRFTRLRVCLLVLLLFFAASGIAAGVAAGIVVARTSHPRAPTPSETASSSSMPSSSSDAVSSTTPTPTTQEPPTLTTSTEVVGPTQTLYRDCPSSNNTIYNGAGSSLYQFRKICARSFKQPPVNVINQAVGSLNDCIDLCAAYNISNKTEIAAGKSSPCNSVCWRNNAKDPDWPGQCFGSTTFNSTAGFQIREEIICDSGAWINQNI</sequence>
<protein>
    <submittedName>
        <fullName evidence="3">Uncharacterized protein</fullName>
    </submittedName>
</protein>
<evidence type="ECO:0000256" key="2">
    <source>
        <dbReference type="SAM" id="Phobius"/>
    </source>
</evidence>
<dbReference type="EMBL" id="CP023325">
    <property type="protein sequence ID" value="ATY65333.1"/>
    <property type="molecule type" value="Genomic_DNA"/>
</dbReference>
<evidence type="ECO:0000313" key="3">
    <source>
        <dbReference type="EMBL" id="ATY65333.1"/>
    </source>
</evidence>
<organism evidence="3 4">
    <name type="scientific">Cordyceps militaris</name>
    <name type="common">Caterpillar fungus</name>
    <name type="synonym">Clavaria militaris</name>
    <dbReference type="NCBI Taxonomy" id="73501"/>
    <lineage>
        <taxon>Eukaryota</taxon>
        <taxon>Fungi</taxon>
        <taxon>Dikarya</taxon>
        <taxon>Ascomycota</taxon>
        <taxon>Pezizomycotina</taxon>
        <taxon>Sordariomycetes</taxon>
        <taxon>Hypocreomycetidae</taxon>
        <taxon>Hypocreales</taxon>
        <taxon>Cordycipitaceae</taxon>
        <taxon>Cordyceps</taxon>
    </lineage>
</organism>
<evidence type="ECO:0000256" key="1">
    <source>
        <dbReference type="SAM" id="MobiDB-lite"/>
    </source>
</evidence>
<evidence type="ECO:0000313" key="4">
    <source>
        <dbReference type="Proteomes" id="UP000323067"/>
    </source>
</evidence>
<gene>
    <name evidence="3" type="ORF">A9K55_004811</name>
</gene>
<feature type="region of interest" description="Disordered" evidence="1">
    <location>
        <begin position="94"/>
        <end position="136"/>
    </location>
</feature>
<reference evidence="3 4" key="1">
    <citation type="journal article" date="2017" name="BMC Genomics">
        <title>Chromosome level assembly and secondary metabolite potential of the parasitic fungus Cordyceps militaris.</title>
        <authorList>
            <person name="Kramer G.J."/>
            <person name="Nodwell J.R."/>
        </authorList>
    </citation>
    <scope>NUCLEOTIDE SEQUENCE [LARGE SCALE GENOMIC DNA]</scope>
    <source>
        <strain evidence="3 4">ATCC 34164</strain>
    </source>
</reference>
<keyword evidence="2" id="KW-1133">Transmembrane helix</keyword>
<dbReference type="OrthoDB" id="5424430at2759"/>
<name>A0A2H4SQF6_CORMI</name>
<dbReference type="AlphaFoldDB" id="A0A2H4SQF6"/>
<dbReference type="VEuPathDB" id="FungiDB:A9K55_004811"/>